<dbReference type="SUPFAM" id="SSF63882">
    <property type="entry name" value="MoeA N-terminal region -like"/>
    <property type="match status" value="1"/>
</dbReference>
<comment type="similarity">
    <text evidence="3">In the C-terminal section; belongs to the MoeA family.</text>
</comment>
<dbReference type="GO" id="GO:0061599">
    <property type="term" value="F:molybdopterin molybdotransferase activity"/>
    <property type="evidence" value="ECO:0007669"/>
    <property type="project" value="UniProtKB-UniRule"/>
</dbReference>
<feature type="domain" description="MoaB/Mog" evidence="7">
    <location>
        <begin position="270"/>
        <end position="448"/>
    </location>
</feature>
<keyword evidence="6" id="KW-0808">Transferase</keyword>
<dbReference type="Gene3D" id="3.90.105.10">
    <property type="entry name" value="Molybdopterin biosynthesis moea protein, domain 2"/>
    <property type="match status" value="1"/>
</dbReference>
<evidence type="ECO:0000256" key="1">
    <source>
        <dbReference type="ARBA" id="ARBA00005046"/>
    </source>
</evidence>
<dbReference type="EMBL" id="JALLBG020000124">
    <property type="protein sequence ID" value="KAL3763256.1"/>
    <property type="molecule type" value="Genomic_DNA"/>
</dbReference>
<dbReference type="GO" id="GO:0005524">
    <property type="term" value="F:ATP binding"/>
    <property type="evidence" value="ECO:0007669"/>
    <property type="project" value="UniProtKB-UniRule"/>
</dbReference>
<evidence type="ECO:0000313" key="8">
    <source>
        <dbReference type="EMBL" id="KAL3763256.1"/>
    </source>
</evidence>
<dbReference type="Pfam" id="PF00994">
    <property type="entry name" value="MoCF_biosynth"/>
    <property type="match status" value="1"/>
</dbReference>
<dbReference type="InterPro" id="IPR036425">
    <property type="entry name" value="MoaB/Mog-like_dom_sf"/>
</dbReference>
<comment type="catalytic activity">
    <reaction evidence="6">
        <text>molybdopterin + ATP + H(+) = adenylyl-molybdopterin + diphosphate</text>
        <dbReference type="Rhea" id="RHEA:31331"/>
        <dbReference type="ChEBI" id="CHEBI:15378"/>
        <dbReference type="ChEBI" id="CHEBI:30616"/>
        <dbReference type="ChEBI" id="CHEBI:33019"/>
        <dbReference type="ChEBI" id="CHEBI:58698"/>
        <dbReference type="ChEBI" id="CHEBI:62727"/>
    </reaction>
</comment>
<evidence type="ECO:0000256" key="2">
    <source>
        <dbReference type="ARBA" id="ARBA00007589"/>
    </source>
</evidence>
<comment type="function">
    <text evidence="6">Catalyzes two steps in the biosynthesis of the molybdenum cofactor. In the first step, molybdopterin is adenylated. Subsequently, molybdate is inserted into adenylated molybdopterin and AMP is released.</text>
</comment>
<dbReference type="InterPro" id="IPR036688">
    <property type="entry name" value="MoeA_C_domain_IV_sf"/>
</dbReference>
<evidence type="ECO:0000256" key="6">
    <source>
        <dbReference type="RuleBase" id="RU365090"/>
    </source>
</evidence>
<keyword evidence="6" id="KW-0460">Magnesium</keyword>
<dbReference type="EC" id="2.7.7.75" evidence="4"/>
<dbReference type="Pfam" id="PF03453">
    <property type="entry name" value="MoeA_N"/>
    <property type="match status" value="1"/>
</dbReference>
<keyword evidence="9" id="KW-1185">Reference proteome</keyword>
<dbReference type="Pfam" id="PF03454">
    <property type="entry name" value="MoeA_C"/>
    <property type="match status" value="1"/>
</dbReference>
<keyword evidence="6" id="KW-0500">Molybdenum</keyword>
<comment type="cofactor">
    <cofactor evidence="6">
        <name>Mg(2+)</name>
        <dbReference type="ChEBI" id="CHEBI:18420"/>
    </cofactor>
</comment>
<dbReference type="SMART" id="SM00852">
    <property type="entry name" value="MoCF_biosynth"/>
    <property type="match status" value="1"/>
</dbReference>
<accession>A0ABD3MKA6</accession>
<dbReference type="SUPFAM" id="SSF63867">
    <property type="entry name" value="MoeA C-terminal domain-like"/>
    <property type="match status" value="1"/>
</dbReference>
<keyword evidence="5 6" id="KW-0501">Molybdenum cofactor biosynthesis</keyword>
<evidence type="ECO:0000256" key="3">
    <source>
        <dbReference type="ARBA" id="ARBA00008339"/>
    </source>
</evidence>
<dbReference type="AlphaFoldDB" id="A0ABD3MKA6"/>
<dbReference type="SUPFAM" id="SSF53218">
    <property type="entry name" value="Molybdenum cofactor biosynthesis proteins"/>
    <property type="match status" value="1"/>
</dbReference>
<dbReference type="InterPro" id="IPR005110">
    <property type="entry name" value="MoeA_linker/N"/>
</dbReference>
<evidence type="ECO:0000313" key="9">
    <source>
        <dbReference type="Proteomes" id="UP001530293"/>
    </source>
</evidence>
<dbReference type="Proteomes" id="UP001530293">
    <property type="component" value="Unassembled WGS sequence"/>
</dbReference>
<dbReference type="Gene3D" id="2.170.190.11">
    <property type="entry name" value="Molybdopterin biosynthesis moea protein, domain 3"/>
    <property type="match status" value="1"/>
</dbReference>
<dbReference type="GO" id="GO:0061598">
    <property type="term" value="F:molybdopterin adenylyltransferase activity"/>
    <property type="evidence" value="ECO:0007669"/>
    <property type="project" value="UniProtKB-UniRule"/>
</dbReference>
<dbReference type="PANTHER" id="PTHR10192">
    <property type="entry name" value="MOLYBDOPTERIN BIOSYNTHESIS PROTEIN"/>
    <property type="match status" value="1"/>
</dbReference>
<gene>
    <name evidence="8" type="ORF">ACHAWU_008959</name>
</gene>
<dbReference type="InterPro" id="IPR005111">
    <property type="entry name" value="MoeA_C_domain_IV"/>
</dbReference>
<dbReference type="Gene3D" id="3.40.980.10">
    <property type="entry name" value="MoaB/Mog-like domain"/>
    <property type="match status" value="1"/>
</dbReference>
<organism evidence="8 9">
    <name type="scientific">Discostella pseudostelligera</name>
    <dbReference type="NCBI Taxonomy" id="259834"/>
    <lineage>
        <taxon>Eukaryota</taxon>
        <taxon>Sar</taxon>
        <taxon>Stramenopiles</taxon>
        <taxon>Ochrophyta</taxon>
        <taxon>Bacillariophyta</taxon>
        <taxon>Coscinodiscophyceae</taxon>
        <taxon>Thalassiosirophycidae</taxon>
        <taxon>Stephanodiscales</taxon>
        <taxon>Stephanodiscaceae</taxon>
        <taxon>Discostella</taxon>
    </lineage>
</organism>
<dbReference type="CDD" id="cd00887">
    <property type="entry name" value="MoeA"/>
    <property type="match status" value="1"/>
</dbReference>
<dbReference type="GO" id="GO:0006777">
    <property type="term" value="P:Mo-molybdopterin cofactor biosynthetic process"/>
    <property type="evidence" value="ECO:0007669"/>
    <property type="project" value="UniProtKB-UniRule"/>
</dbReference>
<sequence>MAMGPSSPPPVISPQLPMIPVPQAIEIVLTETARALWYDRQRRTLKAHYHDCNDNKISTSSETLPTHQQLLGRISARDITAPSPGYPDHNSSIMDGYAIKTSDLIIAREMYDRMDHDDKNDTYQLDFVIVGKVYAGDDEDDAHDDVHDYQNNSFTDSNLYHRTAVYVTTGAVVPPSYDAVIPIEDTELISRKGGDDKNDPRRMQIIPSKIKSILQSTKPWTWIRPIGCDISPGSVVLSKGEKIQPVHMALMAQVGIGLDEVHVNRLPRVGVLSTGNELVFTPYNNSRSDRITHPQAQSRGKIPDANRPLLLSQLSIYGNCIPMDLGIATDDDGYENISRRLINVLWPENVDDDDDDDYENGGIDVLITTGGVSMGEKDIMELVFAEGMGGKVHFGRLNMKPGKPTTFITVDKVLGNGHISRKLVFALPGNPVSASVCSELLVRPCLDMLHTGIDAELLSENVVQNAFIEHGVNNARVHEEIKAAITSDIELDPGRPEYRRVALSRMSCNGDGDEHQYKYHASCIGVQRSSRVLSLRGADGLMILPSAGTLACGNIARKGMEFPVLLYSQLSMSSNTCFKDSFHREMWRSSQDENARETVALGVLVVCNSNEEVVDLSSFCTTLVTLFGGDTKVTVVKRVLCKVDKSLEQQLPDIINGPQMDGVNVMIVLVPTNASANEKICSSVSFKAGLEVAHILRPILSKNAPALALRVRSGAASHDPMAALFENIVGTVRDNSSLLVTCTDVGLAGAVNSVKGLIDHLVSYAFE</sequence>
<reference evidence="8 9" key="1">
    <citation type="submission" date="2024-10" db="EMBL/GenBank/DDBJ databases">
        <title>Updated reference genomes for cyclostephanoid diatoms.</title>
        <authorList>
            <person name="Roberts W.R."/>
            <person name="Alverson A.J."/>
        </authorList>
    </citation>
    <scope>NUCLEOTIDE SEQUENCE [LARGE SCALE GENOMIC DNA]</scope>
    <source>
        <strain evidence="8 9">AJA232-27</strain>
    </source>
</reference>
<dbReference type="GO" id="GO:0046872">
    <property type="term" value="F:metal ion binding"/>
    <property type="evidence" value="ECO:0007669"/>
    <property type="project" value="UniProtKB-UniRule"/>
</dbReference>
<comment type="pathway">
    <text evidence="1 6">Cofactor biosynthesis; molybdopterin biosynthesis.</text>
</comment>
<proteinExistence type="inferred from homology"/>
<name>A0ABD3MKA6_9STRA</name>
<evidence type="ECO:0000256" key="4">
    <source>
        <dbReference type="ARBA" id="ARBA00012509"/>
    </source>
</evidence>
<dbReference type="InterPro" id="IPR036135">
    <property type="entry name" value="MoeA_linker/N_sf"/>
</dbReference>
<dbReference type="InterPro" id="IPR001453">
    <property type="entry name" value="MoaB/Mog_dom"/>
</dbReference>
<keyword evidence="6" id="KW-0479">Metal-binding</keyword>
<evidence type="ECO:0000256" key="5">
    <source>
        <dbReference type="ARBA" id="ARBA00023150"/>
    </source>
</evidence>
<dbReference type="Gene3D" id="2.40.340.10">
    <property type="entry name" value="MoeA, C-terminal, domain IV"/>
    <property type="match status" value="1"/>
</dbReference>
<dbReference type="PANTHER" id="PTHR10192:SF5">
    <property type="entry name" value="GEPHYRIN"/>
    <property type="match status" value="1"/>
</dbReference>
<comment type="caution">
    <text evidence="8">The sequence shown here is derived from an EMBL/GenBank/DDBJ whole genome shotgun (WGS) entry which is preliminary data.</text>
</comment>
<comment type="similarity">
    <text evidence="2">In the N-terminal section; belongs to the MoaB/Mog family.</text>
</comment>
<comment type="catalytic activity">
    <reaction evidence="6">
        <text>adenylyl-molybdopterin + molybdate = Mo-molybdopterin + AMP + H(+)</text>
        <dbReference type="Rhea" id="RHEA:35047"/>
        <dbReference type="ChEBI" id="CHEBI:15378"/>
        <dbReference type="ChEBI" id="CHEBI:36264"/>
        <dbReference type="ChEBI" id="CHEBI:62727"/>
        <dbReference type="ChEBI" id="CHEBI:71302"/>
        <dbReference type="ChEBI" id="CHEBI:456215"/>
    </reaction>
</comment>
<protein>
    <recommendedName>
        <fullName evidence="4">molybdopterin adenylyltransferase</fullName>
        <ecNumber evidence="4">2.7.7.75</ecNumber>
    </recommendedName>
</protein>
<evidence type="ECO:0000259" key="7">
    <source>
        <dbReference type="SMART" id="SM00852"/>
    </source>
</evidence>
<dbReference type="InterPro" id="IPR038987">
    <property type="entry name" value="MoeA-like"/>
</dbReference>
<comment type="similarity">
    <text evidence="6">Belongs to the MoeA family.</text>
</comment>